<dbReference type="EMBL" id="JBBPHU010000008">
    <property type="protein sequence ID" value="KAK7514514.1"/>
    <property type="molecule type" value="Genomic_DNA"/>
</dbReference>
<accession>A0ABR1KLM6</accession>
<evidence type="ECO:0000313" key="3">
    <source>
        <dbReference type="EMBL" id="KAK7514514.1"/>
    </source>
</evidence>
<evidence type="ECO:0000256" key="1">
    <source>
        <dbReference type="SAM" id="MobiDB-lite"/>
    </source>
</evidence>
<protein>
    <recommendedName>
        <fullName evidence="5">Secreted protein</fullName>
    </recommendedName>
</protein>
<sequence length="172" mass="18694">MCVLVVGWWGVVVVCRVVRIVTPSEATPGHDSGGEGAGAVEWSRTSSRSEPPARPDPAGRTGSSEGSEKRGQGGYWDLRAAGSSPSSDQLLVVCEQIGSRRGGGVDMTASRWGCCLNFFSSPPSSLILVFGRSRPQSFLLFTKPERYCLRRQNHFSIVSLSLFFWSLHHHAL</sequence>
<dbReference type="Proteomes" id="UP001363622">
    <property type="component" value="Unassembled WGS sequence"/>
</dbReference>
<evidence type="ECO:0000313" key="4">
    <source>
        <dbReference type="Proteomes" id="UP001363622"/>
    </source>
</evidence>
<reference evidence="3 4" key="1">
    <citation type="submission" date="2024-04" db="EMBL/GenBank/DDBJ databases">
        <title>Phyllosticta paracitricarpa is synonymous to the EU quarantine fungus P. citricarpa based on phylogenomic analyses.</title>
        <authorList>
            <consortium name="Lawrence Berkeley National Laboratory"/>
            <person name="Van Ingen-Buijs V.A."/>
            <person name="Van Westerhoven A.C."/>
            <person name="Haridas S."/>
            <person name="Skiadas P."/>
            <person name="Martin F."/>
            <person name="Groenewald J.Z."/>
            <person name="Crous P.W."/>
            <person name="Seidl M.F."/>
        </authorList>
    </citation>
    <scope>NUCLEOTIDE SEQUENCE [LARGE SCALE GENOMIC DNA]</scope>
    <source>
        <strain evidence="3 4">CBS 123371</strain>
    </source>
</reference>
<proteinExistence type="predicted"/>
<feature type="region of interest" description="Disordered" evidence="1">
    <location>
        <begin position="24"/>
        <end position="83"/>
    </location>
</feature>
<comment type="caution">
    <text evidence="3">The sequence shown here is derived from an EMBL/GenBank/DDBJ whole genome shotgun (WGS) entry which is preliminary data.</text>
</comment>
<keyword evidence="2" id="KW-0732">Signal</keyword>
<organism evidence="3 4">
    <name type="scientific">Phyllosticta citriasiana</name>
    <dbReference type="NCBI Taxonomy" id="595635"/>
    <lineage>
        <taxon>Eukaryota</taxon>
        <taxon>Fungi</taxon>
        <taxon>Dikarya</taxon>
        <taxon>Ascomycota</taxon>
        <taxon>Pezizomycotina</taxon>
        <taxon>Dothideomycetes</taxon>
        <taxon>Dothideomycetes incertae sedis</taxon>
        <taxon>Botryosphaeriales</taxon>
        <taxon>Phyllostictaceae</taxon>
        <taxon>Phyllosticta</taxon>
    </lineage>
</organism>
<evidence type="ECO:0000256" key="2">
    <source>
        <dbReference type="SAM" id="SignalP"/>
    </source>
</evidence>
<gene>
    <name evidence="3" type="ORF">IWZ03DRAFT_214826</name>
</gene>
<feature type="chain" id="PRO_5045044448" description="Secreted protein" evidence="2">
    <location>
        <begin position="27"/>
        <end position="172"/>
    </location>
</feature>
<name>A0ABR1KLM6_9PEZI</name>
<feature type="signal peptide" evidence="2">
    <location>
        <begin position="1"/>
        <end position="26"/>
    </location>
</feature>
<evidence type="ECO:0008006" key="5">
    <source>
        <dbReference type="Google" id="ProtNLM"/>
    </source>
</evidence>
<keyword evidence="4" id="KW-1185">Reference proteome</keyword>